<keyword evidence="6 7" id="KW-0315">Glutamine amidotransferase</keyword>
<evidence type="ECO:0000256" key="1">
    <source>
        <dbReference type="ARBA" id="ARBA00001946"/>
    </source>
</evidence>
<keyword evidence="5 7" id="KW-0460">Magnesium</keyword>
<feature type="domain" description="CobQ/CobB/MinD/ParA nucleotide binding" evidence="8">
    <location>
        <begin position="7"/>
        <end position="193"/>
    </location>
</feature>
<keyword evidence="11" id="KW-1185">Reference proteome</keyword>
<name>A0ABV9Q8C6_9BACL</name>
<dbReference type="HAMAP" id="MF_00027">
    <property type="entry name" value="CobB_CbiA"/>
    <property type="match status" value="1"/>
</dbReference>
<dbReference type="InterPro" id="IPR004484">
    <property type="entry name" value="CbiA/CobB_synth"/>
</dbReference>
<evidence type="ECO:0000259" key="8">
    <source>
        <dbReference type="Pfam" id="PF01656"/>
    </source>
</evidence>
<comment type="function">
    <text evidence="7">Catalyzes the ATP-dependent amidation of the two carboxylate groups at positions a and c of cobyrinate, using either L-glutamine or ammonia as the nitrogen source.</text>
</comment>
<proteinExistence type="inferred from homology"/>
<comment type="catalytic activity">
    <reaction evidence="7">
        <text>cob(II)yrinate + 2 L-glutamine + 2 ATP + 2 H2O = cob(II)yrinate a,c diamide + 2 L-glutamate + 2 ADP + 2 phosphate + 2 H(+)</text>
        <dbReference type="Rhea" id="RHEA:26289"/>
        <dbReference type="ChEBI" id="CHEBI:15377"/>
        <dbReference type="ChEBI" id="CHEBI:15378"/>
        <dbReference type="ChEBI" id="CHEBI:29985"/>
        <dbReference type="ChEBI" id="CHEBI:30616"/>
        <dbReference type="ChEBI" id="CHEBI:43474"/>
        <dbReference type="ChEBI" id="CHEBI:58359"/>
        <dbReference type="ChEBI" id="CHEBI:58537"/>
        <dbReference type="ChEBI" id="CHEBI:58894"/>
        <dbReference type="ChEBI" id="CHEBI:456216"/>
        <dbReference type="EC" id="6.3.5.11"/>
    </reaction>
</comment>
<dbReference type="Pfam" id="PF01656">
    <property type="entry name" value="CbiA"/>
    <property type="match status" value="1"/>
</dbReference>
<dbReference type="PROSITE" id="PS51274">
    <property type="entry name" value="GATASE_COBBQ"/>
    <property type="match status" value="1"/>
</dbReference>
<dbReference type="EMBL" id="JBHSHC010000157">
    <property type="protein sequence ID" value="MFC4770238.1"/>
    <property type="molecule type" value="Genomic_DNA"/>
</dbReference>
<keyword evidence="4 7" id="KW-0067">ATP-binding</keyword>
<dbReference type="SUPFAM" id="SSF52540">
    <property type="entry name" value="P-loop containing nucleoside triphosphate hydrolases"/>
    <property type="match status" value="1"/>
</dbReference>
<evidence type="ECO:0000259" key="9">
    <source>
        <dbReference type="Pfam" id="PF07685"/>
    </source>
</evidence>
<dbReference type="CDD" id="cd05388">
    <property type="entry name" value="CobB_N"/>
    <property type="match status" value="1"/>
</dbReference>
<accession>A0ABV9Q8C6</accession>
<evidence type="ECO:0000256" key="6">
    <source>
        <dbReference type="ARBA" id="ARBA00022962"/>
    </source>
</evidence>
<feature type="active site" description="Nucleophile" evidence="7">
    <location>
        <position position="335"/>
    </location>
</feature>
<comment type="domain">
    <text evidence="7">Comprises of two domains. The C-terminal domain contains the binding site for glutamine and catalyzes the hydrolysis of this substrate to glutamate and ammonia. The N-terminal domain is anticipated to bind ATP and cobyrinate and catalyzes the ultimate synthesis of the diamide product. The ammonia produced via the glutaminase domain is probably translocated to the adjacent domain via a molecular tunnel, where it reacts with an activated intermediate.</text>
</comment>
<evidence type="ECO:0000256" key="3">
    <source>
        <dbReference type="ARBA" id="ARBA00022741"/>
    </source>
</evidence>
<dbReference type="PANTHER" id="PTHR43873:SF1">
    <property type="entry name" value="COBYRINATE A,C-DIAMIDE SYNTHASE"/>
    <property type="match status" value="1"/>
</dbReference>
<reference evidence="11" key="1">
    <citation type="journal article" date="2019" name="Int. J. Syst. Evol. Microbiol.">
        <title>The Global Catalogue of Microorganisms (GCM) 10K type strain sequencing project: providing services to taxonomists for standard genome sequencing and annotation.</title>
        <authorList>
            <consortium name="The Broad Institute Genomics Platform"/>
            <consortium name="The Broad Institute Genome Sequencing Center for Infectious Disease"/>
            <person name="Wu L."/>
            <person name="Ma J."/>
        </authorList>
    </citation>
    <scope>NUCLEOTIDE SEQUENCE [LARGE SCALE GENOMIC DNA]</scope>
    <source>
        <strain evidence="11">WYCCWR 12678</strain>
    </source>
</reference>
<evidence type="ECO:0000256" key="4">
    <source>
        <dbReference type="ARBA" id="ARBA00022840"/>
    </source>
</evidence>
<dbReference type="Gene3D" id="3.40.50.300">
    <property type="entry name" value="P-loop containing nucleotide triphosphate hydrolases"/>
    <property type="match status" value="2"/>
</dbReference>
<evidence type="ECO:0000313" key="11">
    <source>
        <dbReference type="Proteomes" id="UP001596002"/>
    </source>
</evidence>
<comment type="pathway">
    <text evidence="7">Cofactor biosynthesis; adenosylcobalamin biosynthesis; cob(II)yrinate a,c-diamide from sirohydrochlorin (anaerobic route): step 10/10.</text>
</comment>
<sequence>MSRIPRLVIAGTGSGVGKTTLTVGLMAAFQKKGFTVQGYKVGPDYIDPSYHTAVTGRQSRNLDTWMLTRDTMRECFLRGVDGADLAVIEGVMGFYDGKSPLSDQGSTAEVAKLLDAPVILVINAHSMARSAAAVVLGFQKLDPTVRIIGVIANKVGSKGHFDLVKAAIEQECGIPCLGYLERDDVLTMPERHLGLIPAVERGELNDLFHLLADQVSSNVDLNRLWELARTAPEIESPETRLFPAERTAASVRIGVARDSAFNFYYPENLELLEAYGAEPVFFSPLEDERLPNDIDGLYIGGGFPEEFAEELSAKSVLMEDIRDVHVSGMPIYAECGGLMYLCRSLTDRQGREFPMVGLVPAKVKMQRRLAALGYREAVAAVDHLLLEEGGTARGHEFHYSVLTLEEEAYPWAWRLSGRKGETPEGYADGNLLASYTHLHFGSNVNAVRSLIERCHQFHVRKKKEGC</sequence>
<dbReference type="InterPro" id="IPR002586">
    <property type="entry name" value="CobQ/CobB/MinD/ParA_Nub-bd_dom"/>
</dbReference>
<evidence type="ECO:0000256" key="7">
    <source>
        <dbReference type="HAMAP-Rule" id="MF_00027"/>
    </source>
</evidence>
<keyword evidence="3 7" id="KW-0547">Nucleotide-binding</keyword>
<comment type="similarity">
    <text evidence="7">Belongs to the CobB/CbiA family.</text>
</comment>
<evidence type="ECO:0000313" key="10">
    <source>
        <dbReference type="EMBL" id="MFC4770238.1"/>
    </source>
</evidence>
<gene>
    <name evidence="7" type="primary">cbiA</name>
    <name evidence="10" type="ORF">ACFO8Q_23460</name>
</gene>
<evidence type="ECO:0000256" key="5">
    <source>
        <dbReference type="ARBA" id="ARBA00022842"/>
    </source>
</evidence>
<feature type="domain" description="CobB/CobQ-like glutamine amidotransferase" evidence="9">
    <location>
        <begin position="252"/>
        <end position="442"/>
    </location>
</feature>
<dbReference type="InterPro" id="IPR029062">
    <property type="entry name" value="Class_I_gatase-like"/>
</dbReference>
<dbReference type="RefSeq" id="WP_380029658.1">
    <property type="nucleotide sequence ID" value="NZ_JBHSHC010000157.1"/>
</dbReference>
<comment type="cofactor">
    <cofactor evidence="1 7">
        <name>Mg(2+)</name>
        <dbReference type="ChEBI" id="CHEBI:18420"/>
    </cofactor>
</comment>
<organism evidence="10 11">
    <name type="scientific">Effusibacillus consociatus</name>
    <dbReference type="NCBI Taxonomy" id="1117041"/>
    <lineage>
        <taxon>Bacteria</taxon>
        <taxon>Bacillati</taxon>
        <taxon>Bacillota</taxon>
        <taxon>Bacilli</taxon>
        <taxon>Bacillales</taxon>
        <taxon>Alicyclobacillaceae</taxon>
        <taxon>Effusibacillus</taxon>
    </lineage>
</organism>
<keyword evidence="7" id="KW-0169">Cobalamin biosynthesis</keyword>
<comment type="caution">
    <text evidence="10">The sequence shown here is derived from an EMBL/GenBank/DDBJ whole genome shotgun (WGS) entry which is preliminary data.</text>
</comment>
<dbReference type="InterPro" id="IPR011698">
    <property type="entry name" value="GATase_3"/>
</dbReference>
<dbReference type="CDD" id="cd03130">
    <property type="entry name" value="GATase1_CobB"/>
    <property type="match status" value="1"/>
</dbReference>
<dbReference type="Gene3D" id="3.40.50.880">
    <property type="match status" value="1"/>
</dbReference>
<dbReference type="InterPro" id="IPR027417">
    <property type="entry name" value="P-loop_NTPase"/>
</dbReference>
<protein>
    <recommendedName>
        <fullName evidence="7">Cobyrinate a,c-diamide synthase</fullName>
        <ecNumber evidence="7">6.3.5.11</ecNumber>
    </recommendedName>
    <alternativeName>
        <fullName evidence="7">Cobyrinic acid a,c-diamide synthetase</fullName>
    </alternativeName>
</protein>
<dbReference type="Pfam" id="PF07685">
    <property type="entry name" value="GATase_3"/>
    <property type="match status" value="1"/>
</dbReference>
<dbReference type="EC" id="6.3.5.11" evidence="7"/>
<dbReference type="Proteomes" id="UP001596002">
    <property type="component" value="Unassembled WGS sequence"/>
</dbReference>
<dbReference type="NCBIfam" id="TIGR00379">
    <property type="entry name" value="cobB"/>
    <property type="match status" value="1"/>
</dbReference>
<dbReference type="SUPFAM" id="SSF52317">
    <property type="entry name" value="Class I glutamine amidotransferase-like"/>
    <property type="match status" value="1"/>
</dbReference>
<keyword evidence="2 7" id="KW-0436">Ligase</keyword>
<dbReference type="PANTHER" id="PTHR43873">
    <property type="entry name" value="COBYRINATE A,C-DIAMIDE SYNTHASE"/>
    <property type="match status" value="1"/>
</dbReference>
<evidence type="ECO:0000256" key="2">
    <source>
        <dbReference type="ARBA" id="ARBA00022598"/>
    </source>
</evidence>
<comment type="miscellaneous">
    <text evidence="7">The a and c carboxylates of cobyrinate are activated for nucleophilic attack via formation of a phosphorylated intermediate by ATP. CbiA catalyzes first the amidation of the c-carboxylate, and then that of the a-carboxylate.</text>
</comment>
<feature type="site" description="Increases nucleophilicity of active site Cys" evidence="7">
    <location>
        <position position="437"/>
    </location>
</feature>
<dbReference type="NCBIfam" id="NF002204">
    <property type="entry name" value="PRK01077.1"/>
    <property type="match status" value="1"/>
</dbReference>